<dbReference type="AlphaFoldDB" id="A0A6A4GJ39"/>
<proteinExistence type="predicted"/>
<gene>
    <name evidence="1" type="ORF">BT96DRAFT_840772</name>
</gene>
<keyword evidence="2" id="KW-1185">Reference proteome</keyword>
<dbReference type="EMBL" id="ML769993">
    <property type="protein sequence ID" value="KAE9385377.1"/>
    <property type="molecule type" value="Genomic_DNA"/>
</dbReference>
<name>A0A6A4GJ39_9AGAR</name>
<reference evidence="1" key="1">
    <citation type="journal article" date="2019" name="Environ. Microbiol.">
        <title>Fungal ecological strategies reflected in gene transcription - a case study of two litter decomposers.</title>
        <authorList>
            <person name="Barbi F."/>
            <person name="Kohler A."/>
            <person name="Barry K."/>
            <person name="Baskaran P."/>
            <person name="Daum C."/>
            <person name="Fauchery L."/>
            <person name="Ihrmark K."/>
            <person name="Kuo A."/>
            <person name="LaButti K."/>
            <person name="Lipzen A."/>
            <person name="Morin E."/>
            <person name="Grigoriev I.V."/>
            <person name="Henrissat B."/>
            <person name="Lindahl B."/>
            <person name="Martin F."/>
        </authorList>
    </citation>
    <scope>NUCLEOTIDE SEQUENCE</scope>
    <source>
        <strain evidence="1">JB14</strain>
    </source>
</reference>
<dbReference type="OrthoDB" id="3067581at2759"/>
<evidence type="ECO:0000313" key="2">
    <source>
        <dbReference type="Proteomes" id="UP000799118"/>
    </source>
</evidence>
<accession>A0A6A4GJ39</accession>
<feature type="non-terminal residue" evidence="1">
    <location>
        <position position="1"/>
    </location>
</feature>
<organism evidence="1 2">
    <name type="scientific">Gymnopus androsaceus JB14</name>
    <dbReference type="NCBI Taxonomy" id="1447944"/>
    <lineage>
        <taxon>Eukaryota</taxon>
        <taxon>Fungi</taxon>
        <taxon>Dikarya</taxon>
        <taxon>Basidiomycota</taxon>
        <taxon>Agaricomycotina</taxon>
        <taxon>Agaricomycetes</taxon>
        <taxon>Agaricomycetidae</taxon>
        <taxon>Agaricales</taxon>
        <taxon>Marasmiineae</taxon>
        <taxon>Omphalotaceae</taxon>
        <taxon>Gymnopus</taxon>
    </lineage>
</organism>
<evidence type="ECO:0000313" key="1">
    <source>
        <dbReference type="EMBL" id="KAE9385377.1"/>
    </source>
</evidence>
<dbReference type="Proteomes" id="UP000799118">
    <property type="component" value="Unassembled WGS sequence"/>
</dbReference>
<protein>
    <submittedName>
        <fullName evidence="1">Uncharacterized protein</fullName>
    </submittedName>
</protein>
<sequence length="155" mass="16968">PNITTLMEERISIASAALEKALDFVNVTTGQFSGFDTAYETAASLYAQMADLDGLTNQTKFKDVLKDTYFPQAEITRTDFLDEFTYGYAAVHAYFAYNDSDFLNFAEVSWNSGNRYTLSASEIESGVMSLKSFPILQSCSGNTMAGGTFSVSPLS</sequence>